<dbReference type="Proteomes" id="UP001239462">
    <property type="component" value="Unassembled WGS sequence"/>
</dbReference>
<organism evidence="1 2">
    <name type="scientific">Roseiconus lacunae</name>
    <dbReference type="NCBI Taxonomy" id="2605694"/>
    <lineage>
        <taxon>Bacteria</taxon>
        <taxon>Pseudomonadati</taxon>
        <taxon>Planctomycetota</taxon>
        <taxon>Planctomycetia</taxon>
        <taxon>Pirellulales</taxon>
        <taxon>Pirellulaceae</taxon>
        <taxon>Roseiconus</taxon>
    </lineage>
</organism>
<evidence type="ECO:0000313" key="2">
    <source>
        <dbReference type="Proteomes" id="UP001239462"/>
    </source>
</evidence>
<accession>A0ABT7PSF3</accession>
<dbReference type="EMBL" id="JASZZN010000054">
    <property type="protein sequence ID" value="MDM4019437.1"/>
    <property type="molecule type" value="Genomic_DNA"/>
</dbReference>
<name>A0ABT7PSF3_9BACT</name>
<comment type="caution">
    <text evidence="1">The sequence shown here is derived from an EMBL/GenBank/DDBJ whole genome shotgun (WGS) entry which is preliminary data.</text>
</comment>
<reference evidence="1 2" key="1">
    <citation type="submission" date="2023-06" db="EMBL/GenBank/DDBJ databases">
        <title>Roseiconus lacunae JC819 isolated from Gulf of Mannar region, Tamil Nadu.</title>
        <authorList>
            <person name="Pk S."/>
            <person name="Ch S."/>
            <person name="Ch V.R."/>
        </authorList>
    </citation>
    <scope>NUCLEOTIDE SEQUENCE [LARGE SCALE GENOMIC DNA]</scope>
    <source>
        <strain evidence="1 2">JC819</strain>
    </source>
</reference>
<proteinExistence type="predicted"/>
<evidence type="ECO:0000313" key="1">
    <source>
        <dbReference type="EMBL" id="MDM4019437.1"/>
    </source>
</evidence>
<gene>
    <name evidence="1" type="ORF">QTN89_28550</name>
</gene>
<protein>
    <submittedName>
        <fullName evidence="1">Uncharacterized protein</fullName>
    </submittedName>
</protein>
<keyword evidence="2" id="KW-1185">Reference proteome</keyword>
<sequence>MTRTNGHGGIDFDFSALDGQLFAPPDFWRLVLFAKRSVHDRTIDSHRYKPIIDDAERYRNLIDAELDHQFPT</sequence>